<keyword evidence="3" id="KW-1185">Reference proteome</keyword>
<evidence type="ECO:0000313" key="2">
    <source>
        <dbReference type="EMBL" id="OEV14531.1"/>
    </source>
</evidence>
<name>A0A1E7LEG3_9ACTN</name>
<feature type="compositionally biased region" description="Pro residues" evidence="1">
    <location>
        <begin position="35"/>
        <end position="46"/>
    </location>
</feature>
<dbReference type="Proteomes" id="UP000175971">
    <property type="component" value="Unassembled WGS sequence"/>
</dbReference>
<sequence length="81" mass="8377">MTQDPRTPYARPQEAGAPREAGRPQDARPHGVGPLDPPAVPLVLTPPEPVAPVRAEQAAGLVPVEDAVREEMVRRGGGGGG</sequence>
<protein>
    <submittedName>
        <fullName evidence="2">Uncharacterized protein</fullName>
    </submittedName>
</protein>
<feature type="region of interest" description="Disordered" evidence="1">
    <location>
        <begin position="1"/>
        <end position="46"/>
    </location>
</feature>
<feature type="non-terminal residue" evidence="2">
    <location>
        <position position="81"/>
    </location>
</feature>
<proteinExistence type="predicted"/>
<evidence type="ECO:0000313" key="3">
    <source>
        <dbReference type="Proteomes" id="UP000175971"/>
    </source>
</evidence>
<organism evidence="2 3">
    <name type="scientific">Streptomyces nanshensis</name>
    <dbReference type="NCBI Taxonomy" id="518642"/>
    <lineage>
        <taxon>Bacteria</taxon>
        <taxon>Bacillati</taxon>
        <taxon>Actinomycetota</taxon>
        <taxon>Actinomycetes</taxon>
        <taxon>Kitasatosporales</taxon>
        <taxon>Streptomycetaceae</taxon>
        <taxon>Streptomyces</taxon>
    </lineage>
</organism>
<dbReference type="AlphaFoldDB" id="A0A1E7LEG3"/>
<evidence type="ECO:0000256" key="1">
    <source>
        <dbReference type="SAM" id="MobiDB-lite"/>
    </source>
</evidence>
<dbReference type="PATRIC" id="fig|518642.7.peg.8356"/>
<dbReference type="EMBL" id="LJGZ01000114">
    <property type="protein sequence ID" value="OEV14531.1"/>
    <property type="molecule type" value="Genomic_DNA"/>
</dbReference>
<feature type="compositionally biased region" description="Basic and acidic residues" evidence="1">
    <location>
        <begin position="20"/>
        <end position="29"/>
    </location>
</feature>
<accession>A0A1E7LEG3</accession>
<reference evidence="2 3" key="1">
    <citation type="journal article" date="2016" name="Front. Microbiol.">
        <title>Comparative Genomics Analysis of Streptomyces Species Reveals Their Adaptation to the Marine Environment and Their Diversity at the Genomic Level.</title>
        <authorList>
            <person name="Tian X."/>
            <person name="Zhang Z."/>
            <person name="Yang T."/>
            <person name="Chen M."/>
            <person name="Li J."/>
            <person name="Chen F."/>
            <person name="Yang J."/>
            <person name="Li W."/>
            <person name="Zhang B."/>
            <person name="Zhang Z."/>
            <person name="Wu J."/>
            <person name="Zhang C."/>
            <person name="Long L."/>
            <person name="Xiao J."/>
        </authorList>
    </citation>
    <scope>NUCLEOTIDE SEQUENCE [LARGE SCALE GENOMIC DNA]</scope>
    <source>
        <strain evidence="2 3">SCSIO M10372</strain>
    </source>
</reference>
<gene>
    <name evidence="2" type="ORF">AN221_42425</name>
</gene>
<comment type="caution">
    <text evidence="2">The sequence shown here is derived from an EMBL/GenBank/DDBJ whole genome shotgun (WGS) entry which is preliminary data.</text>
</comment>